<reference evidence="7" key="1">
    <citation type="journal article" date="2021" name="Front. Plant Sci.">
        <title>Chromosome-Scale Genome Assembly for Chinese Sour Jujube and Insights Into Its Genome Evolution and Domestication Signature.</title>
        <authorList>
            <person name="Shen L.-Y."/>
            <person name="Luo H."/>
            <person name="Wang X.-L."/>
            <person name="Wang X.-M."/>
            <person name="Qiu X.-J."/>
            <person name="Liu H."/>
            <person name="Zhou S.-S."/>
            <person name="Jia K.-H."/>
            <person name="Nie S."/>
            <person name="Bao Y.-T."/>
            <person name="Zhang R.-G."/>
            <person name="Yun Q.-Z."/>
            <person name="Chai Y.-H."/>
            <person name="Lu J.-Y."/>
            <person name="Li Y."/>
            <person name="Zhao S.-W."/>
            <person name="Mao J.-F."/>
            <person name="Jia S.-G."/>
            <person name="Mao Y.-M."/>
        </authorList>
    </citation>
    <scope>NUCLEOTIDE SEQUENCE</scope>
    <source>
        <strain evidence="7">AT0</strain>
        <tissue evidence="7">Leaf</tissue>
    </source>
</reference>
<gene>
    <name evidence="7" type="ORF">FEM48_Zijuj11G0090600</name>
</gene>
<dbReference type="InterPro" id="IPR006726">
    <property type="entry name" value="PHBA_efflux_AaeB/fusaric-R"/>
</dbReference>
<dbReference type="Pfam" id="PF04632">
    <property type="entry name" value="FUSC"/>
    <property type="match status" value="1"/>
</dbReference>
<feature type="transmembrane region" description="Helical" evidence="6">
    <location>
        <begin position="76"/>
        <end position="94"/>
    </location>
</feature>
<sequence>MSVSSTMKDQNHALWCKRLGSALRTALACIIVGCTTLYGPVPLQRLLAYPAFSYVTTILVVSEATLGDTLRSSWHVFYATVSVMIPSMFSLWLIGPARFTKELAAVAVALNAFVMALPESTHLMSKQIAFGQIVIVYVGTVVHGSQTGVFMHPIHVASSTAVGALASVLAMLFPYPRLAYCELRKTCRSYAKIASDRMTLMVEAISAQDKTTAMELISQEKALSKSGARLLQSIKDNLAGMKWERPQLKFLKADDIDLGKRLKDMEIPLRGMEIALSFCPSFPVQMMDDELEHVLHISKVQIGLKLEQPNCPAPFDATTVPEEEALDRSIWAIKTTSTTQENLSALFFLYNMELLIDGPPVAQDFPNSLKQDTEQSNKMTCDFQKAWSNLNRGARSQNFGFAVKCSLSLGLAVFFGLLYNKENGYWSGLTIAISFVTGRQATFNVANTRAQGTAMGSIYGILCLFVFQRFLELRLLALLPWIIITSFLIHSRIYGQAGGFSAAIGALLIVGRKDYGTPSELAIARITEASIGLLCLILVEILLNPVRAATLAKTQLSQSMGALADCISNISLCSQQKNMQASKPLRDKRHQLKHHVNELEKFIQEAELEPNFWFLPFHGACYSKLLGSLSTMMNLLLFVSYQIEFIAEASQNSGGVLEEVLQKINDDLEHFNEKVGFSLKSLEEATSASLQVFKEASQRDNASHDIELGKSSNRNSFNHLTTENRDVENILGSFLQHVEEFDKICIEEGKDKTMSQMVLRLIGLGFCIQSLARETMEIKNQVKELVKWENSSSQRNLYKIPSKIIQMHT</sequence>
<evidence type="ECO:0000256" key="4">
    <source>
        <dbReference type="ARBA" id="ARBA00022989"/>
    </source>
</evidence>
<evidence type="ECO:0000256" key="2">
    <source>
        <dbReference type="ARBA" id="ARBA00022475"/>
    </source>
</evidence>
<comment type="subcellular location">
    <subcellularLocation>
        <location evidence="1">Cell membrane</location>
        <topology evidence="1">Multi-pass membrane protein</topology>
    </subcellularLocation>
</comment>
<dbReference type="PANTHER" id="PTHR30509:SF34">
    <property type="entry name" value="F3L24.34 PROTEIN"/>
    <property type="match status" value="1"/>
</dbReference>
<keyword evidence="5 6" id="KW-0472">Membrane</keyword>
<feature type="transmembrane region" description="Helical" evidence="6">
    <location>
        <begin position="156"/>
        <end position="175"/>
    </location>
</feature>
<dbReference type="Proteomes" id="UP000813462">
    <property type="component" value="Unassembled WGS sequence"/>
</dbReference>
<evidence type="ECO:0000256" key="3">
    <source>
        <dbReference type="ARBA" id="ARBA00022692"/>
    </source>
</evidence>
<evidence type="ECO:0000256" key="5">
    <source>
        <dbReference type="ARBA" id="ARBA00023136"/>
    </source>
</evidence>
<comment type="caution">
    <text evidence="7">The sequence shown here is derived from an EMBL/GenBank/DDBJ whole genome shotgun (WGS) entry which is preliminary data.</text>
</comment>
<dbReference type="PANTHER" id="PTHR30509">
    <property type="entry name" value="P-HYDROXYBENZOIC ACID EFFLUX PUMP SUBUNIT-RELATED"/>
    <property type="match status" value="1"/>
</dbReference>
<dbReference type="EMBL" id="JAEACU010000011">
    <property type="protein sequence ID" value="KAH7514447.1"/>
    <property type="molecule type" value="Genomic_DNA"/>
</dbReference>
<dbReference type="GO" id="GO:0022857">
    <property type="term" value="F:transmembrane transporter activity"/>
    <property type="evidence" value="ECO:0007669"/>
    <property type="project" value="InterPro"/>
</dbReference>
<name>A0A978UI16_ZIZJJ</name>
<feature type="transmembrane region" description="Helical" evidence="6">
    <location>
        <begin position="522"/>
        <end position="543"/>
    </location>
</feature>
<keyword evidence="4 6" id="KW-1133">Transmembrane helix</keyword>
<evidence type="ECO:0000313" key="8">
    <source>
        <dbReference type="Proteomes" id="UP000813462"/>
    </source>
</evidence>
<keyword evidence="2" id="KW-1003">Cell membrane</keyword>
<proteinExistence type="predicted"/>
<dbReference type="GO" id="GO:0005886">
    <property type="term" value="C:plasma membrane"/>
    <property type="evidence" value="ECO:0007669"/>
    <property type="project" value="UniProtKB-SubCell"/>
</dbReference>
<organism evidence="7 8">
    <name type="scientific">Ziziphus jujuba var. spinosa</name>
    <dbReference type="NCBI Taxonomy" id="714518"/>
    <lineage>
        <taxon>Eukaryota</taxon>
        <taxon>Viridiplantae</taxon>
        <taxon>Streptophyta</taxon>
        <taxon>Embryophyta</taxon>
        <taxon>Tracheophyta</taxon>
        <taxon>Spermatophyta</taxon>
        <taxon>Magnoliopsida</taxon>
        <taxon>eudicotyledons</taxon>
        <taxon>Gunneridae</taxon>
        <taxon>Pentapetalae</taxon>
        <taxon>rosids</taxon>
        <taxon>fabids</taxon>
        <taxon>Rosales</taxon>
        <taxon>Rhamnaceae</taxon>
        <taxon>Paliureae</taxon>
        <taxon>Ziziphus</taxon>
    </lineage>
</organism>
<feature type="transmembrane region" description="Helical" evidence="6">
    <location>
        <begin position="399"/>
        <end position="419"/>
    </location>
</feature>
<evidence type="ECO:0000256" key="1">
    <source>
        <dbReference type="ARBA" id="ARBA00004651"/>
    </source>
</evidence>
<evidence type="ECO:0000313" key="7">
    <source>
        <dbReference type="EMBL" id="KAH7514447.1"/>
    </source>
</evidence>
<evidence type="ECO:0008006" key="9">
    <source>
        <dbReference type="Google" id="ProtNLM"/>
    </source>
</evidence>
<feature type="transmembrane region" description="Helical" evidence="6">
    <location>
        <begin position="21"/>
        <end position="41"/>
    </location>
</feature>
<feature type="transmembrane region" description="Helical" evidence="6">
    <location>
        <begin position="129"/>
        <end position="150"/>
    </location>
</feature>
<protein>
    <recommendedName>
        <fullName evidence="9">p-hydroxybenzoic acid efflux pump subunit AaeB</fullName>
    </recommendedName>
</protein>
<evidence type="ECO:0000256" key="6">
    <source>
        <dbReference type="SAM" id="Phobius"/>
    </source>
</evidence>
<feature type="transmembrane region" description="Helical" evidence="6">
    <location>
        <begin position="458"/>
        <end position="487"/>
    </location>
</feature>
<accession>A0A978UI16</accession>
<keyword evidence="3 6" id="KW-0812">Transmembrane</keyword>
<dbReference type="AlphaFoldDB" id="A0A978UI16"/>